<keyword evidence="1" id="KW-0129">CBS domain</keyword>
<feature type="domain" description="CBS" evidence="2">
    <location>
        <begin position="10"/>
        <end position="69"/>
    </location>
</feature>
<name>A0A3B1D3D9_9ZZZZ</name>
<dbReference type="InterPro" id="IPR046342">
    <property type="entry name" value="CBS_dom_sf"/>
</dbReference>
<dbReference type="EMBL" id="UOGH01000291">
    <property type="protein sequence ID" value="VAX33291.1"/>
    <property type="molecule type" value="Genomic_DNA"/>
</dbReference>
<reference evidence="3" key="1">
    <citation type="submission" date="2018-06" db="EMBL/GenBank/DDBJ databases">
        <authorList>
            <person name="Zhirakovskaya E."/>
        </authorList>
    </citation>
    <scope>NUCLEOTIDE SEQUENCE</scope>
</reference>
<dbReference type="SMART" id="SM00116">
    <property type="entry name" value="CBS"/>
    <property type="match status" value="2"/>
</dbReference>
<feature type="domain" description="CBS" evidence="2">
    <location>
        <begin position="75"/>
        <end position="133"/>
    </location>
</feature>
<evidence type="ECO:0000256" key="1">
    <source>
        <dbReference type="ARBA" id="ARBA00023122"/>
    </source>
</evidence>
<proteinExistence type="predicted"/>
<accession>A0A3B1D3D9</accession>
<dbReference type="PANTHER" id="PTHR43080:SF2">
    <property type="entry name" value="CBS DOMAIN-CONTAINING PROTEIN"/>
    <property type="match status" value="1"/>
</dbReference>
<organism evidence="3">
    <name type="scientific">hydrothermal vent metagenome</name>
    <dbReference type="NCBI Taxonomy" id="652676"/>
    <lineage>
        <taxon>unclassified sequences</taxon>
        <taxon>metagenomes</taxon>
        <taxon>ecological metagenomes</taxon>
    </lineage>
</organism>
<gene>
    <name evidence="3" type="ORF">MNBD_NITROSPIRAE02-57</name>
</gene>
<evidence type="ECO:0000313" key="3">
    <source>
        <dbReference type="EMBL" id="VAX33291.1"/>
    </source>
</evidence>
<dbReference type="Gene3D" id="3.10.580.10">
    <property type="entry name" value="CBS-domain"/>
    <property type="match status" value="1"/>
</dbReference>
<sequence length="146" mass="16481">MKVKDILNDKGRELITVGAESSITDAASKMMQRNIGALIVEHDTKLVGLITERDVLKIVASTECQMKDLKVRDIMVHSENLLVAEPEDEVEYVMAVMIQKGIRHIPIVERGELSGIISIRDVVKTHVKKLNAEIHFLKEYISDKYV</sequence>
<protein>
    <recommendedName>
        <fullName evidence="2">CBS domain-containing protein</fullName>
    </recommendedName>
</protein>
<dbReference type="InterPro" id="IPR000644">
    <property type="entry name" value="CBS_dom"/>
</dbReference>
<dbReference type="PROSITE" id="PS51371">
    <property type="entry name" value="CBS"/>
    <property type="match status" value="2"/>
</dbReference>
<dbReference type="AlphaFoldDB" id="A0A3B1D3D9"/>
<dbReference type="InterPro" id="IPR051257">
    <property type="entry name" value="Diverse_CBS-Domain"/>
</dbReference>
<evidence type="ECO:0000259" key="2">
    <source>
        <dbReference type="PROSITE" id="PS51371"/>
    </source>
</evidence>
<dbReference type="Pfam" id="PF00571">
    <property type="entry name" value="CBS"/>
    <property type="match status" value="2"/>
</dbReference>
<dbReference type="SUPFAM" id="SSF54631">
    <property type="entry name" value="CBS-domain pair"/>
    <property type="match status" value="1"/>
</dbReference>
<dbReference type="PANTHER" id="PTHR43080">
    <property type="entry name" value="CBS DOMAIN-CONTAINING PROTEIN CBSX3, MITOCHONDRIAL"/>
    <property type="match status" value="1"/>
</dbReference>